<sequence length="302" mass="31110">MRAGLLALISLALLPPAFLLFLATGGLTLPLSAVLSPSGAYREIVLGIRLPTAIASALIGSMLAVSGAVMQLLYRNPLMDPYIAGTSSGAALGAVAAYLAASALGNAYLFFAYQAALAFALALAASALTVTFGRGNIYATVIAGVAISYLFSALTILALSYLARANPQLPPITFWLFGYLTYVDYKYDAVLAAAAAAVVGLAYLEARRIDLVAISDEISSVRGIRPSRYRLAWLIGISLATALVVAKVGVIGFVGFMVPHIARILLKNGSATALVPASAALGALTLTLSAAVSRGLWASKSP</sequence>
<protein>
    <submittedName>
        <fullName evidence="1">FecCD family ABC transporter permease</fullName>
    </submittedName>
</protein>
<comment type="caution">
    <text evidence="1">The sequence shown here is derived from an EMBL/GenBank/DDBJ whole genome shotgun (WGS) entry which is preliminary data.</text>
</comment>
<evidence type="ECO:0000313" key="1">
    <source>
        <dbReference type="EMBL" id="MFB6491314.1"/>
    </source>
</evidence>
<dbReference type="EMBL" id="JZWT02000028">
    <property type="protein sequence ID" value="MFB6491314.1"/>
    <property type="molecule type" value="Genomic_DNA"/>
</dbReference>
<evidence type="ECO:0000313" key="2">
    <source>
        <dbReference type="Proteomes" id="UP000033636"/>
    </source>
</evidence>
<dbReference type="Proteomes" id="UP000033636">
    <property type="component" value="Unassembled WGS sequence"/>
</dbReference>
<proteinExistence type="predicted"/>
<reference evidence="1" key="1">
    <citation type="submission" date="2024-07" db="EMBL/GenBank/DDBJ databases">
        <title>Metagenome and Metagenome-Assembled Genomes of Archaea from a hot spring from the geothermal field of Los Azufres, Mexico.</title>
        <authorList>
            <person name="Marin-Paredes R."/>
            <person name="Martinez-Romero E."/>
            <person name="Servin-Garciduenas L.E."/>
        </authorList>
    </citation>
    <scope>NUCLEOTIDE SEQUENCE</scope>
</reference>
<gene>
    <name evidence="1" type="ORF">TU35_008810</name>
</gene>
<organism evidence="1 2">
    <name type="scientific">Thermoproteus sp. AZ2</name>
    <dbReference type="NCBI Taxonomy" id="1609232"/>
    <lineage>
        <taxon>Archaea</taxon>
        <taxon>Thermoproteota</taxon>
        <taxon>Thermoprotei</taxon>
        <taxon>Thermoproteales</taxon>
        <taxon>Thermoproteaceae</taxon>
        <taxon>Thermoproteus</taxon>
    </lineage>
</organism>
<name>A0ACC6V3I4_9CREN</name>
<accession>A0ACC6V3I4</accession>